<dbReference type="Proteomes" id="UP001652660">
    <property type="component" value="Chromosome 10e"/>
</dbReference>
<dbReference type="SUPFAM" id="SSF82199">
    <property type="entry name" value="SET domain"/>
    <property type="match status" value="1"/>
</dbReference>
<accession>A0A6P6UM22</accession>
<dbReference type="Gene3D" id="1.10.220.160">
    <property type="match status" value="1"/>
</dbReference>
<dbReference type="Gene3D" id="2.170.270.10">
    <property type="entry name" value="SET domain"/>
    <property type="match status" value="2"/>
</dbReference>
<evidence type="ECO:0000313" key="2">
    <source>
        <dbReference type="RefSeq" id="XP_027091528.1"/>
    </source>
</evidence>
<dbReference type="CDD" id="cd20071">
    <property type="entry name" value="SET_SMYD"/>
    <property type="match status" value="1"/>
</dbReference>
<organism evidence="1 2">
    <name type="scientific">Coffea arabica</name>
    <name type="common">Arabian coffee</name>
    <dbReference type="NCBI Taxonomy" id="13443"/>
    <lineage>
        <taxon>Eukaryota</taxon>
        <taxon>Viridiplantae</taxon>
        <taxon>Streptophyta</taxon>
        <taxon>Embryophyta</taxon>
        <taxon>Tracheophyta</taxon>
        <taxon>Spermatophyta</taxon>
        <taxon>Magnoliopsida</taxon>
        <taxon>eudicotyledons</taxon>
        <taxon>Gunneridae</taxon>
        <taxon>Pentapetalae</taxon>
        <taxon>asterids</taxon>
        <taxon>lamiids</taxon>
        <taxon>Gentianales</taxon>
        <taxon>Rubiaceae</taxon>
        <taxon>Ixoroideae</taxon>
        <taxon>Gardenieae complex</taxon>
        <taxon>Bertiereae - Coffeeae clade</taxon>
        <taxon>Coffeeae</taxon>
        <taxon>Coffea</taxon>
    </lineage>
</organism>
<name>A0A6P6UM22_COFAR</name>
<protein>
    <submittedName>
        <fullName evidence="2">Protein SET DOMAIN GROUP 41-like</fullName>
    </submittedName>
</protein>
<dbReference type="PANTHER" id="PTHR47780:SF1">
    <property type="entry name" value="PROTEIN SET DOMAIN GROUP 41"/>
    <property type="match status" value="1"/>
</dbReference>
<dbReference type="RefSeq" id="XP_027091528.1">
    <property type="nucleotide sequence ID" value="XM_027235727.2"/>
</dbReference>
<reference evidence="1" key="1">
    <citation type="journal article" date="2025" name="Foods">
        <title>Unveiling the Microbial Signatures of Arabica Coffee Cherries: Insights into Ripeness Specific Diversity, Functional Traits, and Implications for Quality and Safety.</title>
        <authorList>
            <consortium name="RefSeq"/>
            <person name="Tenea G.N."/>
            <person name="Cifuentes V."/>
            <person name="Reyes P."/>
            <person name="Cevallos-Vallejos M."/>
        </authorList>
    </citation>
    <scope>NUCLEOTIDE SEQUENCE [LARGE SCALE GENOMIC DNA]</scope>
</reference>
<reference evidence="2" key="2">
    <citation type="submission" date="2025-08" db="UniProtKB">
        <authorList>
            <consortium name="RefSeq"/>
        </authorList>
    </citation>
    <scope>IDENTIFICATION</scope>
    <source>
        <tissue evidence="2">Leaves</tissue>
    </source>
</reference>
<keyword evidence="1" id="KW-1185">Reference proteome</keyword>
<sequence>MEMRAGEDIGIGEDLTPPLSPLAFSLHDSFLHSHCSACSFPLPNAHFTPTSPLNSPPLHYYCSPRCSALDSPPFMCPPPPLEDSSHLRLSLRLLHKLFHSQNDTVEAKLDRVGGLMTNYEKFLNLSKNEEEDEALEMIKEGARAMKLLAGKLEGVVGVEEAVMCLVLTNAVEVQDKDGRNVGITVYDWRFSWINHSCSPNACFRFVTRKTIPPQQVVEGESQLPRLRIYPAAMDGGAGDGLAGDCKSSEGCGPSIIVRSIKGIKKNERITITYTDLLQPKEMRQAELFTNYRFNCCCKRCTATPATYIDRALQEIFVSGVDGLNLTSNEDSYRSKATAKFMDSIDGAIDEYLTSNNPESCCEKLEDLLTHGHLEEPLKPKPEKSPQCIRLHLFHHQSLHAYTTLASAYRVRASDLLALNPENHQHQMEAFTLSRISAAYSLLLAIVTYHLFLSESSIIACVANFWKNAGESLVYLFRSSAWGTFSNLQQSVSENSSILSHKCYQIVQLDGSGANSFINTEDQCRMFGDIGRQHMNCIVNLTEKIWSFLSRESRHLQEVKELIDFRWLLTVETPLDLGTRLTCRDSRTVSRLQEKEHTNLERAYLFQLGLHCLHYATYLSNICYGLNSLLTGEVCQSSIL</sequence>
<evidence type="ECO:0000313" key="1">
    <source>
        <dbReference type="Proteomes" id="UP001652660"/>
    </source>
</evidence>
<gene>
    <name evidence="2" type="primary">LOC113712343</name>
</gene>
<dbReference type="OrthoDB" id="5945798at2759"/>
<dbReference type="Gene3D" id="6.10.140.2220">
    <property type="match status" value="1"/>
</dbReference>
<dbReference type="InterPro" id="IPR046341">
    <property type="entry name" value="SET_dom_sf"/>
</dbReference>
<dbReference type="GeneID" id="113712343"/>
<dbReference type="AlphaFoldDB" id="A0A6P6UM22"/>
<dbReference type="PANTHER" id="PTHR47780">
    <property type="entry name" value="PROTEIN SET DOMAIN GROUP 41"/>
    <property type="match status" value="1"/>
</dbReference>
<proteinExistence type="predicted"/>